<evidence type="ECO:0000259" key="14">
    <source>
        <dbReference type="SMART" id="SM00840"/>
    </source>
</evidence>
<evidence type="ECO:0000256" key="11">
    <source>
        <dbReference type="ARBA" id="ARBA00023146"/>
    </source>
</evidence>
<sequence length="494" mass="56260">MSLVVYNTLTKKKEPFVPLEAGVVKLYVCGVTVYDLCHVGHARSAIVFDVIYRYLKSRGYRVTYVRNFTDIDDKIIKRAQEEGTDYRTIADRYIAAFYEDMDALDVLRPDLEPLATENIPQMIDIIRRLEEKGIAYKAGTDVYFAVEKFPEYGKLSGRSLDDMMAGARVEVDVNKRNPLDFVLWKGSKPGEPAWDSPWGPGRPGWHIECSAMGSRFLGRTFDIHGGGKDLIFPHHENEIAQSEAAFGVPFVRYWLHNGFVNINNEKMSKSLGNFFTIRDILKVVHPEALRLFVLSKHYRNPVDFSDEALAEAERALERLYATLEVTLARTPQEIEGEKVAEKALMGQDKELFQKIVDFPDAFGEAMDNDFNTAQALALLFELQRSTQRFLDTFGRKSLKGPAAALARKATTCLQDHGRILGLLTRAPERFFDEIKKRKIAQKGIAVAEVEALIAQRNKARQEKNFQEADRLRDRLADMGVQLEDTPQGTRWRVR</sequence>
<dbReference type="RefSeq" id="WP_123291033.1">
    <property type="nucleotide sequence ID" value="NZ_RJVA01000014.1"/>
</dbReference>
<dbReference type="FunFam" id="3.40.50.620:FF:000009">
    <property type="entry name" value="Cysteine--tRNA ligase"/>
    <property type="match status" value="1"/>
</dbReference>
<keyword evidence="7 12" id="KW-0547">Nucleotide-binding</keyword>
<dbReference type="InterPro" id="IPR024909">
    <property type="entry name" value="Cys-tRNA/MSH_ligase"/>
</dbReference>
<dbReference type="AlphaFoldDB" id="A0A3N1ULU4"/>
<dbReference type="GO" id="GO:0006423">
    <property type="term" value="P:cysteinyl-tRNA aminoacylation"/>
    <property type="evidence" value="ECO:0007669"/>
    <property type="project" value="UniProtKB-UniRule"/>
</dbReference>
<evidence type="ECO:0000256" key="10">
    <source>
        <dbReference type="ARBA" id="ARBA00022917"/>
    </source>
</evidence>
<dbReference type="InterPro" id="IPR014729">
    <property type="entry name" value="Rossmann-like_a/b/a_fold"/>
</dbReference>
<dbReference type="Gene3D" id="3.40.50.620">
    <property type="entry name" value="HUPs"/>
    <property type="match status" value="1"/>
</dbReference>
<keyword evidence="13" id="KW-0175">Coiled coil</keyword>
<keyword evidence="11 12" id="KW-0030">Aminoacyl-tRNA synthetase</keyword>
<dbReference type="CDD" id="cd07963">
    <property type="entry name" value="Anticodon_Ia_Cys"/>
    <property type="match status" value="1"/>
</dbReference>
<dbReference type="InterPro" id="IPR056411">
    <property type="entry name" value="CysS_C"/>
</dbReference>
<evidence type="ECO:0000256" key="3">
    <source>
        <dbReference type="ARBA" id="ARBA00011245"/>
    </source>
</evidence>
<keyword evidence="10 12" id="KW-0648">Protein biosynthesis</keyword>
<dbReference type="Pfam" id="PF23493">
    <property type="entry name" value="CysS_C"/>
    <property type="match status" value="1"/>
</dbReference>
<dbReference type="Proteomes" id="UP000276223">
    <property type="component" value="Unassembled WGS sequence"/>
</dbReference>
<keyword evidence="4 12" id="KW-0963">Cytoplasm</keyword>
<feature type="binding site" evidence="12">
    <location>
        <position position="238"/>
    </location>
    <ligand>
        <name>Zn(2+)</name>
        <dbReference type="ChEBI" id="CHEBI:29105"/>
    </ligand>
</feature>
<evidence type="ECO:0000256" key="5">
    <source>
        <dbReference type="ARBA" id="ARBA00022598"/>
    </source>
</evidence>
<reference evidence="15 16" key="1">
    <citation type="submission" date="2018-11" db="EMBL/GenBank/DDBJ databases">
        <title>Genomic Encyclopedia of Type Strains, Phase IV (KMG-IV): sequencing the most valuable type-strain genomes for metagenomic binning, comparative biology and taxonomic classification.</title>
        <authorList>
            <person name="Goeker M."/>
        </authorList>
    </citation>
    <scope>NUCLEOTIDE SEQUENCE [LARGE SCALE GENOMIC DNA]</scope>
    <source>
        <strain evidence="15 16">DSM 22027</strain>
    </source>
</reference>
<evidence type="ECO:0000256" key="2">
    <source>
        <dbReference type="ARBA" id="ARBA00005594"/>
    </source>
</evidence>
<evidence type="ECO:0000256" key="6">
    <source>
        <dbReference type="ARBA" id="ARBA00022723"/>
    </source>
</evidence>
<accession>A0A3N1ULU4</accession>
<evidence type="ECO:0000256" key="9">
    <source>
        <dbReference type="ARBA" id="ARBA00022840"/>
    </source>
</evidence>
<feature type="binding site" evidence="12">
    <location>
        <position position="209"/>
    </location>
    <ligand>
        <name>Zn(2+)</name>
        <dbReference type="ChEBI" id="CHEBI:29105"/>
    </ligand>
</feature>
<feature type="short sequence motif" description="'HIGH' region" evidence="12">
    <location>
        <begin position="31"/>
        <end position="41"/>
    </location>
</feature>
<protein>
    <recommendedName>
        <fullName evidence="12">Cysteine--tRNA ligase</fullName>
        <ecNumber evidence="12">6.1.1.16</ecNumber>
    </recommendedName>
    <alternativeName>
        <fullName evidence="12">Cysteinyl-tRNA synthetase</fullName>
        <shortName evidence="12">CysRS</shortName>
    </alternativeName>
</protein>
<evidence type="ECO:0000313" key="15">
    <source>
        <dbReference type="EMBL" id="ROQ90688.1"/>
    </source>
</evidence>
<dbReference type="InterPro" id="IPR015273">
    <property type="entry name" value="Cys-tRNA-synt_Ia_DALR"/>
</dbReference>
<dbReference type="Gene3D" id="1.20.120.1910">
    <property type="entry name" value="Cysteine-tRNA ligase, C-terminal anti-codon recognition domain"/>
    <property type="match status" value="1"/>
</dbReference>
<comment type="similarity">
    <text evidence="2 12">Belongs to the class-I aminoacyl-tRNA synthetase family.</text>
</comment>
<feature type="binding site" evidence="12">
    <location>
        <position position="29"/>
    </location>
    <ligand>
        <name>Zn(2+)</name>
        <dbReference type="ChEBI" id="CHEBI:29105"/>
    </ligand>
</feature>
<evidence type="ECO:0000313" key="16">
    <source>
        <dbReference type="Proteomes" id="UP000276223"/>
    </source>
</evidence>
<dbReference type="GO" id="GO:0005524">
    <property type="term" value="F:ATP binding"/>
    <property type="evidence" value="ECO:0007669"/>
    <property type="project" value="UniProtKB-UniRule"/>
</dbReference>
<dbReference type="InterPro" id="IPR015803">
    <property type="entry name" value="Cys-tRNA-ligase"/>
</dbReference>
<evidence type="ECO:0000256" key="4">
    <source>
        <dbReference type="ARBA" id="ARBA00022490"/>
    </source>
</evidence>
<feature type="coiled-coil region" evidence="13">
    <location>
        <begin position="302"/>
        <end position="329"/>
    </location>
</feature>
<comment type="subunit">
    <text evidence="3 12">Monomer.</text>
</comment>
<comment type="caution">
    <text evidence="15">The sequence shown here is derived from an EMBL/GenBank/DDBJ whole genome shotgun (WGS) entry which is preliminary data.</text>
</comment>
<comment type="catalytic activity">
    <reaction evidence="12">
        <text>tRNA(Cys) + L-cysteine + ATP = L-cysteinyl-tRNA(Cys) + AMP + diphosphate</text>
        <dbReference type="Rhea" id="RHEA:17773"/>
        <dbReference type="Rhea" id="RHEA-COMP:9661"/>
        <dbReference type="Rhea" id="RHEA-COMP:9679"/>
        <dbReference type="ChEBI" id="CHEBI:30616"/>
        <dbReference type="ChEBI" id="CHEBI:33019"/>
        <dbReference type="ChEBI" id="CHEBI:35235"/>
        <dbReference type="ChEBI" id="CHEBI:78442"/>
        <dbReference type="ChEBI" id="CHEBI:78517"/>
        <dbReference type="ChEBI" id="CHEBI:456215"/>
        <dbReference type="EC" id="6.1.1.16"/>
    </reaction>
</comment>
<keyword evidence="16" id="KW-1185">Reference proteome</keyword>
<comment type="subcellular location">
    <subcellularLocation>
        <location evidence="1 12">Cytoplasm</location>
    </subcellularLocation>
</comment>
<keyword evidence="5 12" id="KW-0436">Ligase</keyword>
<dbReference type="EMBL" id="RJVA01000014">
    <property type="protein sequence ID" value="ROQ90688.1"/>
    <property type="molecule type" value="Genomic_DNA"/>
</dbReference>
<organism evidence="15 16">
    <name type="scientific">Desulfosoma caldarium</name>
    <dbReference type="NCBI Taxonomy" id="610254"/>
    <lineage>
        <taxon>Bacteria</taxon>
        <taxon>Pseudomonadati</taxon>
        <taxon>Thermodesulfobacteriota</taxon>
        <taxon>Syntrophobacteria</taxon>
        <taxon>Syntrophobacterales</taxon>
        <taxon>Syntrophobacteraceae</taxon>
        <taxon>Desulfosoma</taxon>
    </lineage>
</organism>
<dbReference type="EC" id="6.1.1.16" evidence="12"/>
<keyword evidence="6 12" id="KW-0479">Metal-binding</keyword>
<name>A0A3N1ULU4_9BACT</name>
<dbReference type="SMART" id="SM00840">
    <property type="entry name" value="DALR_2"/>
    <property type="match status" value="1"/>
</dbReference>
<evidence type="ECO:0000256" key="12">
    <source>
        <dbReference type="HAMAP-Rule" id="MF_00041"/>
    </source>
</evidence>
<dbReference type="InterPro" id="IPR009080">
    <property type="entry name" value="tRNAsynth_Ia_anticodon-bd"/>
</dbReference>
<evidence type="ECO:0000256" key="1">
    <source>
        <dbReference type="ARBA" id="ARBA00004496"/>
    </source>
</evidence>
<dbReference type="HAMAP" id="MF_00041">
    <property type="entry name" value="Cys_tRNA_synth"/>
    <property type="match status" value="1"/>
</dbReference>
<dbReference type="CDD" id="cd00672">
    <property type="entry name" value="CysRS_core"/>
    <property type="match status" value="1"/>
</dbReference>
<evidence type="ECO:0000256" key="8">
    <source>
        <dbReference type="ARBA" id="ARBA00022833"/>
    </source>
</evidence>
<dbReference type="PANTHER" id="PTHR10890">
    <property type="entry name" value="CYSTEINYL-TRNA SYNTHETASE"/>
    <property type="match status" value="1"/>
</dbReference>
<dbReference type="SUPFAM" id="SSF47323">
    <property type="entry name" value="Anticodon-binding domain of a subclass of class I aminoacyl-tRNA synthetases"/>
    <property type="match status" value="1"/>
</dbReference>
<feature type="domain" description="Cysteinyl-tRNA synthetase class Ia DALR" evidence="14">
    <location>
        <begin position="361"/>
        <end position="431"/>
    </location>
</feature>
<dbReference type="PRINTS" id="PR00983">
    <property type="entry name" value="TRNASYNTHCYS"/>
</dbReference>
<dbReference type="Pfam" id="PF01406">
    <property type="entry name" value="tRNA-synt_1e"/>
    <property type="match status" value="1"/>
</dbReference>
<dbReference type="SUPFAM" id="SSF52374">
    <property type="entry name" value="Nucleotidylyl transferase"/>
    <property type="match status" value="1"/>
</dbReference>
<dbReference type="GO" id="GO:0005829">
    <property type="term" value="C:cytosol"/>
    <property type="evidence" value="ECO:0007669"/>
    <property type="project" value="TreeGrafter"/>
</dbReference>
<dbReference type="GO" id="GO:0008270">
    <property type="term" value="F:zinc ion binding"/>
    <property type="evidence" value="ECO:0007669"/>
    <property type="project" value="UniProtKB-UniRule"/>
</dbReference>
<comment type="cofactor">
    <cofactor evidence="12">
        <name>Zn(2+)</name>
        <dbReference type="ChEBI" id="CHEBI:29105"/>
    </cofactor>
    <text evidence="12">Binds 1 zinc ion per subunit.</text>
</comment>
<feature type="binding site" evidence="12">
    <location>
        <position position="234"/>
    </location>
    <ligand>
        <name>Zn(2+)</name>
        <dbReference type="ChEBI" id="CHEBI:29105"/>
    </ligand>
</feature>
<evidence type="ECO:0000256" key="13">
    <source>
        <dbReference type="SAM" id="Coils"/>
    </source>
</evidence>
<proteinExistence type="inferred from homology"/>
<dbReference type="PANTHER" id="PTHR10890:SF3">
    <property type="entry name" value="CYSTEINE--TRNA LIGASE, CYTOPLASMIC"/>
    <property type="match status" value="1"/>
</dbReference>
<dbReference type="Pfam" id="PF09190">
    <property type="entry name" value="DALR_2"/>
    <property type="match status" value="1"/>
</dbReference>
<keyword evidence="9 12" id="KW-0067">ATP-binding</keyword>
<keyword evidence="8 12" id="KW-0862">Zinc</keyword>
<dbReference type="InterPro" id="IPR032678">
    <property type="entry name" value="tRNA-synt_1_cat_dom"/>
</dbReference>
<dbReference type="GO" id="GO:0004817">
    <property type="term" value="F:cysteine-tRNA ligase activity"/>
    <property type="evidence" value="ECO:0007669"/>
    <property type="project" value="UniProtKB-UniRule"/>
</dbReference>
<feature type="binding site" evidence="12">
    <location>
        <position position="269"/>
    </location>
    <ligand>
        <name>ATP</name>
        <dbReference type="ChEBI" id="CHEBI:30616"/>
    </ligand>
</feature>
<feature type="short sequence motif" description="'KMSKS' region" evidence="12">
    <location>
        <begin position="266"/>
        <end position="270"/>
    </location>
</feature>
<evidence type="ECO:0000256" key="7">
    <source>
        <dbReference type="ARBA" id="ARBA00022741"/>
    </source>
</evidence>
<dbReference type="NCBIfam" id="TIGR00435">
    <property type="entry name" value="cysS"/>
    <property type="match status" value="1"/>
</dbReference>
<gene>
    <name evidence="12" type="primary">cysS</name>
    <name evidence="15" type="ORF">EDC27_2572</name>
</gene>
<dbReference type="OrthoDB" id="9815130at2"/>